<evidence type="ECO:0000256" key="5">
    <source>
        <dbReference type="ARBA" id="ARBA00006003"/>
    </source>
</evidence>
<evidence type="ECO:0000256" key="21">
    <source>
        <dbReference type="ARBA" id="ARBA00042990"/>
    </source>
</evidence>
<evidence type="ECO:0000256" key="20">
    <source>
        <dbReference type="ARBA" id="ARBA00042448"/>
    </source>
</evidence>
<dbReference type="FunFam" id="3.90.1480.20:FF:000002">
    <property type="entry name" value="CMP-N-acetylneuraminate-beta-galactosamide- alpha-2,3-sialyltransferase 2"/>
    <property type="match status" value="1"/>
</dbReference>
<accession>A0A8C8SCP2</accession>
<dbReference type="Gene3D" id="3.90.1480.20">
    <property type="entry name" value="Glycosyl transferase family 29"/>
    <property type="match status" value="1"/>
</dbReference>
<dbReference type="GO" id="GO:0032580">
    <property type="term" value="C:Golgi cisterna membrane"/>
    <property type="evidence" value="ECO:0007669"/>
    <property type="project" value="UniProtKB-SubCell"/>
</dbReference>
<keyword evidence="15" id="KW-1015">Disulfide bond</keyword>
<evidence type="ECO:0000256" key="24">
    <source>
        <dbReference type="ARBA" id="ARBA00043773"/>
    </source>
</evidence>
<dbReference type="GO" id="GO:0047288">
    <property type="term" value="F:beta-D-galactosyl-(1-&gt;3)-N-acetyl-beta-D-galactosaminide alpha-2,3- sialyltransferase"/>
    <property type="evidence" value="ECO:0007669"/>
    <property type="project" value="UniProtKB-EC"/>
</dbReference>
<evidence type="ECO:0000256" key="33">
    <source>
        <dbReference type="PIRSR" id="PIRSR005557-1"/>
    </source>
</evidence>
<comment type="pathway">
    <text evidence="4">Glycolipid biosynthesis.</text>
</comment>
<evidence type="ECO:0000256" key="9">
    <source>
        <dbReference type="ARBA" id="ARBA00022692"/>
    </source>
</evidence>
<evidence type="ECO:0000256" key="11">
    <source>
        <dbReference type="ARBA" id="ARBA00022989"/>
    </source>
</evidence>
<feature type="binding site" evidence="33">
    <location>
        <position position="138"/>
    </location>
    <ligand>
        <name>substrate</name>
    </ligand>
</feature>
<protein>
    <recommendedName>
        <fullName evidence="29">CMP-N-acetylneuraminate-beta-galactosamide-alpha-2,3-sialyltransferase 2</fullName>
        <ecNumber evidence="18">2.4.3.2</ecNumber>
        <ecNumber evidence="19">2.4.3.4</ecNumber>
    </recommendedName>
    <alternativeName>
        <fullName evidence="22">Gal-NAc6S</fullName>
    </alternativeName>
    <alternativeName>
        <fullName evidence="20">Gal-beta-1,3-GalNAc-alpha-2,3-sialyltransferase</fullName>
    </alternativeName>
    <alternativeName>
        <fullName evidence="21">Monosialoganglioside sialyltransferase</fullName>
    </alternativeName>
    <alternativeName>
        <fullName evidence="30">ST3Gal II</fullName>
    </alternativeName>
    <alternativeName>
        <fullName evidence="31">ST3GalA.2</fullName>
    </alternativeName>
    <alternativeName>
        <fullName evidence="32">Sialyltransferase 4B</fullName>
    </alternativeName>
</protein>
<reference evidence="36" key="1">
    <citation type="submission" date="2025-08" db="UniProtKB">
        <authorList>
            <consortium name="Ensembl"/>
        </authorList>
    </citation>
    <scope>IDENTIFICATION</scope>
</reference>
<dbReference type="GO" id="GO:0006629">
    <property type="term" value="P:lipid metabolic process"/>
    <property type="evidence" value="ECO:0007669"/>
    <property type="project" value="UniProtKB-KW"/>
</dbReference>
<dbReference type="PANTHER" id="PTHR46032">
    <property type="entry name" value="ALPHA-2,3-SIALYLTRANSFERASE ST3GAL I ISOFORM X1"/>
    <property type="match status" value="1"/>
</dbReference>
<proteinExistence type="inferred from homology"/>
<organism evidence="36 37">
    <name type="scientific">Pelusios castaneus</name>
    <name type="common">West African mud turtle</name>
    <dbReference type="NCBI Taxonomy" id="367368"/>
    <lineage>
        <taxon>Eukaryota</taxon>
        <taxon>Metazoa</taxon>
        <taxon>Chordata</taxon>
        <taxon>Craniata</taxon>
        <taxon>Vertebrata</taxon>
        <taxon>Euteleostomi</taxon>
        <taxon>Archelosauria</taxon>
        <taxon>Testudinata</taxon>
        <taxon>Testudines</taxon>
        <taxon>Pleurodira</taxon>
        <taxon>Pelomedusidae</taxon>
        <taxon>Pelusios</taxon>
    </lineage>
</organism>
<evidence type="ECO:0000256" key="31">
    <source>
        <dbReference type="ARBA" id="ARBA00081332"/>
    </source>
</evidence>
<evidence type="ECO:0000256" key="12">
    <source>
        <dbReference type="ARBA" id="ARBA00023034"/>
    </source>
</evidence>
<evidence type="ECO:0000256" key="26">
    <source>
        <dbReference type="ARBA" id="ARBA00047509"/>
    </source>
</evidence>
<dbReference type="InterPro" id="IPR012163">
    <property type="entry name" value="Sialyl_trans"/>
</dbReference>
<dbReference type="PIRSF" id="PIRSF005557">
    <property type="entry name" value="Sialyl_trans"/>
    <property type="match status" value="1"/>
</dbReference>
<dbReference type="EC" id="2.4.3.2" evidence="18"/>
<dbReference type="InterPro" id="IPR001675">
    <property type="entry name" value="Glyco_trans_29"/>
</dbReference>
<dbReference type="Ensembl" id="ENSPCET00000020256.1">
    <property type="protein sequence ID" value="ENSPCEP00000019594.1"/>
    <property type="gene ID" value="ENSPCEG00000015213.1"/>
</dbReference>
<comment type="catalytic activity">
    <reaction evidence="26">
        <text>ganglioside GM1 (d18:1(4E)/18:0) + CMP-N-acetyl-beta-neuraminate = ganglioside GD1a (18:1(4E)/18:0) + CMP + H(+)</text>
        <dbReference type="Rhea" id="RHEA:48248"/>
        <dbReference type="ChEBI" id="CHEBI:15378"/>
        <dbReference type="ChEBI" id="CHEBI:57812"/>
        <dbReference type="ChEBI" id="CHEBI:60377"/>
        <dbReference type="ChEBI" id="CHEBI:73110"/>
        <dbReference type="ChEBI" id="CHEBI:90153"/>
    </reaction>
    <physiologicalReaction direction="left-to-right" evidence="26">
        <dbReference type="Rhea" id="RHEA:48249"/>
    </physiologicalReaction>
</comment>
<comment type="pathway">
    <text evidence="3">Protein modification; protein glycosylation.</text>
</comment>
<feature type="binding site" evidence="33">
    <location>
        <position position="261"/>
    </location>
    <ligand>
        <name>substrate</name>
    </ligand>
</feature>
<keyword evidence="10" id="KW-0735">Signal-anchor</keyword>
<evidence type="ECO:0000256" key="2">
    <source>
        <dbReference type="ARBA" id="ARBA00004613"/>
    </source>
</evidence>
<evidence type="ECO:0000256" key="35">
    <source>
        <dbReference type="SAM" id="SignalP"/>
    </source>
</evidence>
<dbReference type="InterPro" id="IPR038578">
    <property type="entry name" value="GT29-like_sf"/>
</dbReference>
<dbReference type="AlphaFoldDB" id="A0A8C8SCP2"/>
<evidence type="ECO:0000256" key="6">
    <source>
        <dbReference type="ARBA" id="ARBA00022525"/>
    </source>
</evidence>
<evidence type="ECO:0000256" key="7">
    <source>
        <dbReference type="ARBA" id="ARBA00022676"/>
    </source>
</evidence>
<feature type="binding site" evidence="33">
    <location>
        <position position="307"/>
    </location>
    <ligand>
        <name>substrate</name>
    </ligand>
</feature>
<comment type="similarity">
    <text evidence="5">Belongs to the glycosyltransferase 29 family.</text>
</comment>
<name>A0A8C8SCP2_9SAUR</name>
<evidence type="ECO:0000313" key="37">
    <source>
        <dbReference type="Proteomes" id="UP000694393"/>
    </source>
</evidence>
<keyword evidence="6" id="KW-0964">Secreted</keyword>
<evidence type="ECO:0000256" key="30">
    <source>
        <dbReference type="ARBA" id="ARBA00081228"/>
    </source>
</evidence>
<dbReference type="GO" id="GO:0097503">
    <property type="term" value="P:sialylation"/>
    <property type="evidence" value="ECO:0007669"/>
    <property type="project" value="TreeGrafter"/>
</dbReference>
<comment type="subcellular location">
    <subcellularLocation>
        <location evidence="1">Golgi apparatus</location>
        <location evidence="1">Golgi stack membrane</location>
        <topology evidence="1">Single-pass type II membrane protein</topology>
    </subcellularLocation>
    <subcellularLocation>
        <location evidence="2">Secreted</location>
    </subcellularLocation>
</comment>
<keyword evidence="14" id="KW-0472">Membrane</keyword>
<evidence type="ECO:0000256" key="8">
    <source>
        <dbReference type="ARBA" id="ARBA00022679"/>
    </source>
</evidence>
<evidence type="ECO:0000256" key="1">
    <source>
        <dbReference type="ARBA" id="ARBA00004447"/>
    </source>
</evidence>
<evidence type="ECO:0000256" key="19">
    <source>
        <dbReference type="ARBA" id="ARBA00039107"/>
    </source>
</evidence>
<evidence type="ECO:0000256" key="34">
    <source>
        <dbReference type="PIRSR" id="PIRSR005557-2"/>
    </source>
</evidence>
<feature type="binding site" evidence="33">
    <location>
        <position position="281"/>
    </location>
    <ligand>
        <name>substrate</name>
    </ligand>
</feature>
<comment type="catalytic activity">
    <reaction evidence="17">
        <text>a beta-D-galactosyl-(1-&gt;3)-N-acetyl-alpha-D-galactosaminyl derivative + CMP-N-acetyl-beta-neuraminate = an N-acetyl-alpha-neuraminyl-(2-&gt;3)-beta-D-galactosyl-(1-&gt;3)-N-acetyl-alpha-D-galactosaminyl derivative + CMP + H(+)</text>
        <dbReference type="Rhea" id="RHEA:21616"/>
        <dbReference type="ChEBI" id="CHEBI:15378"/>
        <dbReference type="ChEBI" id="CHEBI:57812"/>
        <dbReference type="ChEBI" id="CHEBI:60377"/>
        <dbReference type="ChEBI" id="CHEBI:133470"/>
        <dbReference type="ChEBI" id="CHEBI:139596"/>
        <dbReference type="EC" id="2.4.3.4"/>
    </reaction>
    <physiologicalReaction direction="left-to-right" evidence="17">
        <dbReference type="Rhea" id="RHEA:21617"/>
    </physiologicalReaction>
</comment>
<dbReference type="EC" id="2.4.3.4" evidence="19"/>
<keyword evidence="8" id="KW-0808">Transferase</keyword>
<comment type="catalytic activity">
    <reaction evidence="27">
        <text>a globoside GalGb4Cer + CMP-N-acetyl-beta-neuraminate = a globoside MSGG + CMP + H(+)</text>
        <dbReference type="Rhea" id="RHEA:65372"/>
        <dbReference type="ChEBI" id="CHEBI:15378"/>
        <dbReference type="ChEBI" id="CHEBI:57812"/>
        <dbReference type="ChEBI" id="CHEBI:60377"/>
        <dbReference type="ChEBI" id="CHEBI:140623"/>
        <dbReference type="ChEBI" id="CHEBI:140691"/>
    </reaction>
    <physiologicalReaction direction="left-to-right" evidence="27">
        <dbReference type="Rhea" id="RHEA:65373"/>
    </physiologicalReaction>
</comment>
<keyword evidence="35" id="KW-0732">Signal</keyword>
<evidence type="ECO:0000256" key="32">
    <source>
        <dbReference type="ARBA" id="ARBA00082805"/>
    </source>
</evidence>
<feature type="binding site" evidence="33">
    <location>
        <position position="257"/>
    </location>
    <ligand>
        <name>substrate</name>
    </ligand>
</feature>
<keyword evidence="7" id="KW-0328">Glycosyltransferase</keyword>
<evidence type="ECO:0000256" key="27">
    <source>
        <dbReference type="ARBA" id="ARBA00052027"/>
    </source>
</evidence>
<evidence type="ECO:0000256" key="18">
    <source>
        <dbReference type="ARBA" id="ARBA00039106"/>
    </source>
</evidence>
<comment type="catalytic activity">
    <reaction evidence="24">
        <text>a ganglioside GM1 (d18:1(4E)) + CMP-N-acetyl-beta-neuraminate = a ganglioside GD1a (d18:1(4E)) + CMP + H(+)</text>
        <dbReference type="Rhea" id="RHEA:18021"/>
        <dbReference type="ChEBI" id="CHEBI:15378"/>
        <dbReference type="ChEBI" id="CHEBI:57812"/>
        <dbReference type="ChEBI" id="CHEBI:60377"/>
        <dbReference type="ChEBI" id="CHEBI:77709"/>
        <dbReference type="ChEBI" id="CHEBI:78445"/>
        <dbReference type="EC" id="2.4.3.2"/>
    </reaction>
    <physiologicalReaction direction="left-to-right" evidence="24">
        <dbReference type="Rhea" id="RHEA:18022"/>
    </physiologicalReaction>
</comment>
<keyword evidence="16" id="KW-0325">Glycoprotein</keyword>
<evidence type="ECO:0000256" key="15">
    <source>
        <dbReference type="ARBA" id="ARBA00023157"/>
    </source>
</evidence>
<dbReference type="Proteomes" id="UP000694393">
    <property type="component" value="Unplaced"/>
</dbReference>
<evidence type="ECO:0000256" key="17">
    <source>
        <dbReference type="ARBA" id="ARBA00036292"/>
    </source>
</evidence>
<reference evidence="36" key="2">
    <citation type="submission" date="2025-09" db="UniProtKB">
        <authorList>
            <consortium name="Ensembl"/>
        </authorList>
    </citation>
    <scope>IDENTIFICATION</scope>
</reference>
<sequence length="329" mass="36756">MLRWRTLWAATALCTVPLLWQAYQSACLGQSACSGSLGDASGPSFMVDAKPCNCSSCRVELTTAVWFKERYDSAICPLLTVHSAEMDPDVLRWWLSLQGSQGHASLHGIIQHIFDIFPSPTMGAPGHSHCRTCAVVGNSGRLKGSRHGQEIDSHHCVLRMNRAPTVGFEADVGMRTTHHFMYPESAVDLQPGTHLVLVPFKVLDLQWLISAFSTGQLRYTYRRVKEHIEADRSKVLIVSPAFLKYIHDKWTQHHGKYPSTGFIALLFALHSCDQLAAYGYGSDSTGTWHHYWEQNRNAGAFRKTGVHNATFEFALIKKLADEGKISFHD</sequence>
<evidence type="ECO:0000256" key="13">
    <source>
        <dbReference type="ARBA" id="ARBA00023098"/>
    </source>
</evidence>
<dbReference type="GO" id="GO:0003836">
    <property type="term" value="F:beta-galactoside (CMP) alpha-2,3-sialyltransferase activity"/>
    <property type="evidence" value="ECO:0007669"/>
    <property type="project" value="UniProtKB-EC"/>
</dbReference>
<evidence type="ECO:0000256" key="29">
    <source>
        <dbReference type="ARBA" id="ARBA00072809"/>
    </source>
</evidence>
<keyword evidence="13" id="KW-0443">Lipid metabolism</keyword>
<evidence type="ECO:0000256" key="28">
    <source>
        <dbReference type="ARBA" id="ARBA00062545"/>
    </source>
</evidence>
<keyword evidence="37" id="KW-1185">Reference proteome</keyword>
<keyword evidence="9" id="KW-0812">Transmembrane</keyword>
<dbReference type="GO" id="GO:0005576">
    <property type="term" value="C:extracellular region"/>
    <property type="evidence" value="ECO:0007669"/>
    <property type="project" value="UniProtKB-SubCell"/>
</dbReference>
<evidence type="ECO:0000256" key="10">
    <source>
        <dbReference type="ARBA" id="ARBA00022968"/>
    </source>
</evidence>
<feature type="binding site" evidence="33">
    <location>
        <position position="221"/>
    </location>
    <ligand>
        <name>substrate</name>
    </ligand>
</feature>
<comment type="catalytic activity">
    <reaction evidence="25">
        <text>a ganglioside GA1 + CMP-N-acetyl-beta-neuraminate = a ganglioside GM1b + CMP + H(+)</text>
        <dbReference type="Rhea" id="RHEA:48244"/>
        <dbReference type="ChEBI" id="CHEBI:15378"/>
        <dbReference type="ChEBI" id="CHEBI:57812"/>
        <dbReference type="ChEBI" id="CHEBI:60377"/>
        <dbReference type="ChEBI" id="CHEBI:88069"/>
        <dbReference type="ChEBI" id="CHEBI:90151"/>
    </reaction>
    <physiologicalReaction direction="left-to-right" evidence="25">
        <dbReference type="Rhea" id="RHEA:48245"/>
    </physiologicalReaction>
</comment>
<evidence type="ECO:0000256" key="25">
    <source>
        <dbReference type="ARBA" id="ARBA00043816"/>
    </source>
</evidence>
<comment type="subunit">
    <text evidence="28">Homodimer; disulfide-linked. Homodimer formation occurs in the endoplasmic reticulum.</text>
</comment>
<feature type="binding site" evidence="33">
    <location>
        <position position="290"/>
    </location>
    <ligand>
        <name>substrate</name>
    </ligand>
</feature>
<feature type="binding site" evidence="33">
    <location>
        <position position="98"/>
    </location>
    <ligand>
        <name>substrate</name>
    </ligand>
</feature>
<feature type="chain" id="PRO_5034266571" description="CMP-N-acetylneuraminate-beta-galactosamide-alpha-2,3-sialyltransferase 2" evidence="35">
    <location>
        <begin position="23"/>
        <end position="329"/>
    </location>
</feature>
<keyword evidence="11" id="KW-1133">Transmembrane helix</keyword>
<comment type="catalytic activity">
    <reaction evidence="23">
        <text>a ganglioside GA1 (d18:1(4E)) + CMP-N-acetyl-beta-neuraminate = a ganglioside GM1b (d18:1(4E)) + CMP + H(+)</text>
        <dbReference type="Rhea" id="RHEA:47560"/>
        <dbReference type="ChEBI" id="CHEBI:15378"/>
        <dbReference type="ChEBI" id="CHEBI:27938"/>
        <dbReference type="ChEBI" id="CHEBI:57812"/>
        <dbReference type="ChEBI" id="CHEBI:60377"/>
        <dbReference type="ChEBI" id="CHEBI:78568"/>
    </reaction>
    <physiologicalReaction direction="left-to-right" evidence="23">
        <dbReference type="Rhea" id="RHEA:47561"/>
    </physiologicalReaction>
</comment>
<dbReference type="CDD" id="cd23966">
    <property type="entry name" value="GT29_ST3GAL1_2"/>
    <property type="match status" value="1"/>
</dbReference>
<evidence type="ECO:0000256" key="22">
    <source>
        <dbReference type="ARBA" id="ARBA00042991"/>
    </source>
</evidence>
<evidence type="ECO:0000256" key="4">
    <source>
        <dbReference type="ARBA" id="ARBA00004934"/>
    </source>
</evidence>
<feature type="disulfide bond" evidence="34">
    <location>
        <begin position="133"/>
        <end position="272"/>
    </location>
</feature>
<keyword evidence="12" id="KW-0333">Golgi apparatus</keyword>
<evidence type="ECO:0000256" key="16">
    <source>
        <dbReference type="ARBA" id="ARBA00023180"/>
    </source>
</evidence>
<evidence type="ECO:0000256" key="23">
    <source>
        <dbReference type="ARBA" id="ARBA00043673"/>
    </source>
</evidence>
<evidence type="ECO:0000256" key="14">
    <source>
        <dbReference type="ARBA" id="ARBA00023136"/>
    </source>
</evidence>
<dbReference type="PANTHER" id="PTHR46032:SF1">
    <property type="entry name" value="ST3 BETA-GALACTOSIDE ALPHA-2,3-SIALYLTRANSFERASE 1"/>
    <property type="match status" value="1"/>
</dbReference>
<dbReference type="InterPro" id="IPR051757">
    <property type="entry name" value="Beta-gal_alpha2-3_sialyltrans"/>
</dbReference>
<dbReference type="Pfam" id="PF00777">
    <property type="entry name" value="Glyco_transf_29"/>
    <property type="match status" value="1"/>
</dbReference>
<evidence type="ECO:0000256" key="3">
    <source>
        <dbReference type="ARBA" id="ARBA00004922"/>
    </source>
</evidence>
<feature type="signal peptide" evidence="35">
    <location>
        <begin position="1"/>
        <end position="22"/>
    </location>
</feature>
<evidence type="ECO:0000313" key="36">
    <source>
        <dbReference type="Ensembl" id="ENSPCEP00000019594.1"/>
    </source>
</evidence>
<feature type="binding site" evidence="33">
    <location>
        <position position="161"/>
    </location>
    <ligand>
        <name>substrate</name>
    </ligand>
</feature>